<dbReference type="PANTHER" id="PTHR43236">
    <property type="entry name" value="ANTITOXIN HIGA1"/>
    <property type="match status" value="1"/>
</dbReference>
<protein>
    <recommendedName>
        <fullName evidence="2">HTH cro/C1-type domain-containing protein</fullName>
    </recommendedName>
</protein>
<proteinExistence type="inferred from homology"/>
<keyword evidence="4" id="KW-1185">Reference proteome</keyword>
<dbReference type="PROSITE" id="PS50943">
    <property type="entry name" value="HTH_CROC1"/>
    <property type="match status" value="1"/>
</dbReference>
<dbReference type="PANTHER" id="PTHR43236:SF2">
    <property type="entry name" value="BLL0069 PROTEIN"/>
    <property type="match status" value="1"/>
</dbReference>
<dbReference type="OrthoDB" id="9814751at2"/>
<evidence type="ECO:0000313" key="4">
    <source>
        <dbReference type="Proteomes" id="UP000245916"/>
    </source>
</evidence>
<organism evidence="3 4">
    <name type="scientific">Allosphingosinicella humi</name>
    <dbReference type="NCBI Taxonomy" id="2068657"/>
    <lineage>
        <taxon>Bacteria</taxon>
        <taxon>Pseudomonadati</taxon>
        <taxon>Pseudomonadota</taxon>
        <taxon>Alphaproteobacteria</taxon>
        <taxon>Sphingomonadales</taxon>
        <taxon>Sphingomonadaceae</taxon>
        <taxon>Allosphingosinicella</taxon>
    </lineage>
</organism>
<evidence type="ECO:0000259" key="2">
    <source>
        <dbReference type="PROSITE" id="PS50943"/>
    </source>
</evidence>
<dbReference type="Pfam" id="PF06114">
    <property type="entry name" value="Peptidase_M78"/>
    <property type="match status" value="1"/>
</dbReference>
<comment type="caution">
    <text evidence="3">The sequence shown here is derived from an EMBL/GenBank/DDBJ whole genome shotgun (WGS) entry which is preliminary data.</text>
</comment>
<comment type="similarity">
    <text evidence="1">Belongs to the short-chain fatty acyl-CoA assimilation regulator (ScfR) family.</text>
</comment>
<feature type="domain" description="HTH cro/C1-type" evidence="2">
    <location>
        <begin position="12"/>
        <end position="66"/>
    </location>
</feature>
<dbReference type="InterPro" id="IPR001387">
    <property type="entry name" value="Cro/C1-type_HTH"/>
</dbReference>
<dbReference type="InterPro" id="IPR010359">
    <property type="entry name" value="IrrE_HExxH"/>
</dbReference>
<dbReference type="SUPFAM" id="SSF47413">
    <property type="entry name" value="lambda repressor-like DNA-binding domains"/>
    <property type="match status" value="1"/>
</dbReference>
<dbReference type="RefSeq" id="WP_109269836.1">
    <property type="nucleotide sequence ID" value="NZ_QFFF01000001.1"/>
</dbReference>
<evidence type="ECO:0000256" key="1">
    <source>
        <dbReference type="ARBA" id="ARBA00007227"/>
    </source>
</evidence>
<dbReference type="AlphaFoldDB" id="A0A2U2J057"/>
<dbReference type="InterPro" id="IPR052345">
    <property type="entry name" value="Rad_response_metalloprotease"/>
</dbReference>
<evidence type="ECO:0000313" key="3">
    <source>
        <dbReference type="EMBL" id="PWG01697.1"/>
    </source>
</evidence>
<dbReference type="GO" id="GO:0003677">
    <property type="term" value="F:DNA binding"/>
    <property type="evidence" value="ECO:0007669"/>
    <property type="project" value="InterPro"/>
</dbReference>
<reference evidence="3 4" key="1">
    <citation type="submission" date="2018-05" db="EMBL/GenBank/DDBJ databases">
        <title>Genome of Sphingosinicella humi QZX222.</title>
        <authorList>
            <person name="Qiao Z."/>
            <person name="Wang G."/>
        </authorList>
    </citation>
    <scope>NUCLEOTIDE SEQUENCE [LARGE SCALE GENOMIC DNA]</scope>
    <source>
        <strain evidence="3 4">QZX222</strain>
    </source>
</reference>
<dbReference type="InterPro" id="IPR010982">
    <property type="entry name" value="Lambda_DNA-bd_dom_sf"/>
</dbReference>
<gene>
    <name evidence="3" type="ORF">DF286_01545</name>
</gene>
<dbReference type="CDD" id="cd00093">
    <property type="entry name" value="HTH_XRE"/>
    <property type="match status" value="1"/>
</dbReference>
<name>A0A2U2J057_9SPHN</name>
<sequence>MDKFEEKLVKAVRAKRDREGLSIRALSGIVGISFSTLARIERGEGSPDNNSKIRLLEWLGPDAEEHELGFDRVAFVHFRAGKNASSGTVQTLLRAAVCLREHYADGDPSEPSNPLIDGDVVPMSKEELEATAEDFRRDLGLGKNDPLDPFCLIVAPVTVERLRSSTCVDSKTRETLAGPACNEWSAMSVPLNAAQDRWVVFLNDCHTLERQRVTLLEEYWHILSGHKLTKIAKIAGSFGRTYDSSEEHDAYFLASATLLPRDAVKRMVRQGKSAAEIASFYGTSPELVEYRIKRLGLWREHVGTKVSLRSP</sequence>
<dbReference type="Pfam" id="PF01381">
    <property type="entry name" value="HTH_3"/>
    <property type="match status" value="1"/>
</dbReference>
<dbReference type="Gene3D" id="1.10.260.40">
    <property type="entry name" value="lambda repressor-like DNA-binding domains"/>
    <property type="match status" value="1"/>
</dbReference>
<dbReference type="SMART" id="SM00530">
    <property type="entry name" value="HTH_XRE"/>
    <property type="match status" value="1"/>
</dbReference>
<dbReference type="EMBL" id="QFFF01000001">
    <property type="protein sequence ID" value="PWG01697.1"/>
    <property type="molecule type" value="Genomic_DNA"/>
</dbReference>
<accession>A0A2U2J057</accession>
<dbReference type="Proteomes" id="UP000245916">
    <property type="component" value="Unassembled WGS sequence"/>
</dbReference>